<dbReference type="GO" id="GO:0016491">
    <property type="term" value="F:oxidoreductase activity"/>
    <property type="evidence" value="ECO:0007669"/>
    <property type="project" value="UniProtKB-KW"/>
</dbReference>
<feature type="transmembrane region" description="Helical" evidence="7">
    <location>
        <begin position="121"/>
        <end position="142"/>
    </location>
</feature>
<feature type="transmembrane region" description="Helical" evidence="7">
    <location>
        <begin position="82"/>
        <end position="101"/>
    </location>
</feature>
<dbReference type="GO" id="GO:0005886">
    <property type="term" value="C:plasma membrane"/>
    <property type="evidence" value="ECO:0007669"/>
    <property type="project" value="UniProtKB-SubCell"/>
</dbReference>
<comment type="similarity">
    <text evidence="2">Belongs to the DoxX family.</text>
</comment>
<dbReference type="Proteomes" id="UP000317178">
    <property type="component" value="Chromosome"/>
</dbReference>
<organism evidence="8 9">
    <name type="scientific">Polystyrenella longa</name>
    <dbReference type="NCBI Taxonomy" id="2528007"/>
    <lineage>
        <taxon>Bacteria</taxon>
        <taxon>Pseudomonadati</taxon>
        <taxon>Planctomycetota</taxon>
        <taxon>Planctomycetia</taxon>
        <taxon>Planctomycetales</taxon>
        <taxon>Planctomycetaceae</taxon>
        <taxon>Polystyrenella</taxon>
    </lineage>
</organism>
<sequence>MNKLFTKLMQTSGGFSVLLIRAMVGLVFLSEGIQKFLYPVTRGAGRFEEISLPMPDFLGYFVGSFEIACGLLIVIGLFVRLAVIPTIIIMLVAISTTKIPMLAEDGFWAMAHAARTDFCMLLGSIFLFLVGAGTLSCDRVLFWKRSREK</sequence>
<name>A0A518CHB3_9PLAN</name>
<reference evidence="8 9" key="1">
    <citation type="submission" date="2019-02" db="EMBL/GenBank/DDBJ databases">
        <title>Deep-cultivation of Planctomycetes and their phenomic and genomic characterization uncovers novel biology.</title>
        <authorList>
            <person name="Wiegand S."/>
            <person name="Jogler M."/>
            <person name="Boedeker C."/>
            <person name="Pinto D."/>
            <person name="Vollmers J."/>
            <person name="Rivas-Marin E."/>
            <person name="Kohn T."/>
            <person name="Peeters S.H."/>
            <person name="Heuer A."/>
            <person name="Rast P."/>
            <person name="Oberbeckmann S."/>
            <person name="Bunk B."/>
            <person name="Jeske O."/>
            <person name="Meyerdierks A."/>
            <person name="Storesund J.E."/>
            <person name="Kallscheuer N."/>
            <person name="Luecker S."/>
            <person name="Lage O.M."/>
            <person name="Pohl T."/>
            <person name="Merkel B.J."/>
            <person name="Hornburger P."/>
            <person name="Mueller R.-W."/>
            <person name="Bruemmer F."/>
            <person name="Labrenz M."/>
            <person name="Spormann A.M."/>
            <person name="Op den Camp H."/>
            <person name="Overmann J."/>
            <person name="Amann R."/>
            <person name="Jetten M.S.M."/>
            <person name="Mascher T."/>
            <person name="Medema M.H."/>
            <person name="Devos D.P."/>
            <person name="Kaster A.-K."/>
            <person name="Ovreas L."/>
            <person name="Rohde M."/>
            <person name="Galperin M.Y."/>
            <person name="Jogler C."/>
        </authorList>
    </citation>
    <scope>NUCLEOTIDE SEQUENCE [LARGE SCALE GENOMIC DNA]</scope>
    <source>
        <strain evidence="8 9">Pla110</strain>
    </source>
</reference>
<evidence type="ECO:0000256" key="5">
    <source>
        <dbReference type="ARBA" id="ARBA00022989"/>
    </source>
</evidence>
<gene>
    <name evidence="8" type="primary">catD_1</name>
    <name evidence="8" type="ORF">Pla110_03150</name>
</gene>
<dbReference type="RefSeq" id="WP_144992507.1">
    <property type="nucleotide sequence ID" value="NZ_CP036281.1"/>
</dbReference>
<keyword evidence="5 7" id="KW-1133">Transmembrane helix</keyword>
<evidence type="ECO:0000256" key="3">
    <source>
        <dbReference type="ARBA" id="ARBA00022475"/>
    </source>
</evidence>
<evidence type="ECO:0000256" key="7">
    <source>
        <dbReference type="SAM" id="Phobius"/>
    </source>
</evidence>
<keyword evidence="3" id="KW-1003">Cell membrane</keyword>
<keyword evidence="6 7" id="KW-0472">Membrane</keyword>
<keyword evidence="4 7" id="KW-0812">Transmembrane</keyword>
<feature type="transmembrane region" description="Helical" evidence="7">
    <location>
        <begin position="57"/>
        <end position="75"/>
    </location>
</feature>
<dbReference type="EMBL" id="CP036281">
    <property type="protein sequence ID" value="QDU78611.1"/>
    <property type="molecule type" value="Genomic_DNA"/>
</dbReference>
<dbReference type="PANTHER" id="PTHR33452:SF1">
    <property type="entry name" value="INNER MEMBRANE PROTEIN YPHA-RELATED"/>
    <property type="match status" value="1"/>
</dbReference>
<dbReference type="OrthoDB" id="121744at2"/>
<dbReference type="InterPro" id="IPR032808">
    <property type="entry name" value="DoxX"/>
</dbReference>
<keyword evidence="8" id="KW-0560">Oxidoreductase</keyword>
<accession>A0A518CHB3</accession>
<keyword evidence="9" id="KW-1185">Reference proteome</keyword>
<evidence type="ECO:0000256" key="6">
    <source>
        <dbReference type="ARBA" id="ARBA00023136"/>
    </source>
</evidence>
<dbReference type="AlphaFoldDB" id="A0A518CHB3"/>
<comment type="subcellular location">
    <subcellularLocation>
        <location evidence="1">Cell membrane</location>
        <topology evidence="1">Multi-pass membrane protein</topology>
    </subcellularLocation>
</comment>
<evidence type="ECO:0000256" key="1">
    <source>
        <dbReference type="ARBA" id="ARBA00004651"/>
    </source>
</evidence>
<protein>
    <submittedName>
        <fullName evidence="8">Oxidoreductase CatD</fullName>
        <ecNumber evidence="8">1.-.-.-</ecNumber>
    </submittedName>
</protein>
<dbReference type="KEGG" id="plon:Pla110_03150"/>
<proteinExistence type="inferred from homology"/>
<evidence type="ECO:0000313" key="8">
    <source>
        <dbReference type="EMBL" id="QDU78611.1"/>
    </source>
</evidence>
<dbReference type="PANTHER" id="PTHR33452">
    <property type="entry name" value="OXIDOREDUCTASE CATD-RELATED"/>
    <property type="match status" value="1"/>
</dbReference>
<dbReference type="InterPro" id="IPR051907">
    <property type="entry name" value="DoxX-like_oxidoreductase"/>
</dbReference>
<dbReference type="EC" id="1.-.-.-" evidence="8"/>
<dbReference type="Pfam" id="PF07681">
    <property type="entry name" value="DoxX"/>
    <property type="match status" value="1"/>
</dbReference>
<evidence type="ECO:0000256" key="4">
    <source>
        <dbReference type="ARBA" id="ARBA00022692"/>
    </source>
</evidence>
<evidence type="ECO:0000256" key="2">
    <source>
        <dbReference type="ARBA" id="ARBA00006679"/>
    </source>
</evidence>
<evidence type="ECO:0000313" key="9">
    <source>
        <dbReference type="Proteomes" id="UP000317178"/>
    </source>
</evidence>
<feature type="transmembrane region" description="Helical" evidence="7">
    <location>
        <begin position="12"/>
        <end position="37"/>
    </location>
</feature>